<dbReference type="EMBL" id="JBHSFG010000022">
    <property type="protein sequence ID" value="MFC4465745.1"/>
    <property type="molecule type" value="Genomic_DNA"/>
</dbReference>
<dbReference type="GO" id="GO:0003677">
    <property type="term" value="F:DNA binding"/>
    <property type="evidence" value="ECO:0007669"/>
    <property type="project" value="UniProtKB-KW"/>
</dbReference>
<organism evidence="2 3">
    <name type="scientific">Streptomyces xiangluensis</name>
    <dbReference type="NCBI Taxonomy" id="2665720"/>
    <lineage>
        <taxon>Bacteria</taxon>
        <taxon>Bacillati</taxon>
        <taxon>Actinomycetota</taxon>
        <taxon>Actinomycetes</taxon>
        <taxon>Kitasatosporales</taxon>
        <taxon>Streptomycetaceae</taxon>
        <taxon>Streptomyces</taxon>
    </lineage>
</organism>
<dbReference type="Proteomes" id="UP001596012">
    <property type="component" value="Unassembled WGS sequence"/>
</dbReference>
<keyword evidence="3" id="KW-1185">Reference proteome</keyword>
<dbReference type="InterPro" id="IPR018640">
    <property type="entry name" value="DUF2063"/>
</dbReference>
<protein>
    <submittedName>
        <fullName evidence="2">DNA-binding domain-containing protein</fullName>
    </submittedName>
</protein>
<sequence>MPTTTPPLAPHHSAADAAGPADLADLQRWFQTAILHPHAAEGEGADRVAAVLTSSSRQAAHERLAVYQRGYRLRLLGSLHSCFPALRHLLGPEAFDVLATEYLDALPPRGYTLDHYMEGFPAHLIQGRPDAGRPADERDPWVDLVVDLARFERAFAEVYDAAEPHPHRLLACRHPVHTYATAVARGQAPAPPPARPVLLTLRRRGHTVVVTETAP</sequence>
<reference evidence="3" key="1">
    <citation type="journal article" date="2019" name="Int. J. Syst. Evol. Microbiol.">
        <title>The Global Catalogue of Microorganisms (GCM) 10K type strain sequencing project: providing services to taxonomists for standard genome sequencing and annotation.</title>
        <authorList>
            <consortium name="The Broad Institute Genomics Platform"/>
            <consortium name="The Broad Institute Genome Sequencing Center for Infectious Disease"/>
            <person name="Wu L."/>
            <person name="Ma J."/>
        </authorList>
    </citation>
    <scope>NUCLEOTIDE SEQUENCE [LARGE SCALE GENOMIC DNA]</scope>
    <source>
        <strain evidence="3">DT43</strain>
    </source>
</reference>
<proteinExistence type="predicted"/>
<dbReference type="InterPro" id="IPR044922">
    <property type="entry name" value="DUF2063_N_sf"/>
</dbReference>
<keyword evidence="2" id="KW-0238">DNA-binding</keyword>
<dbReference type="Pfam" id="PF09836">
    <property type="entry name" value="DUF2063"/>
    <property type="match status" value="1"/>
</dbReference>
<gene>
    <name evidence="2" type="ORF">ACFPH6_14630</name>
</gene>
<comment type="caution">
    <text evidence="2">The sequence shown here is derived from an EMBL/GenBank/DDBJ whole genome shotgun (WGS) entry which is preliminary data.</text>
</comment>
<dbReference type="Gene3D" id="1.10.150.690">
    <property type="entry name" value="DUF2063"/>
    <property type="match status" value="1"/>
</dbReference>
<name>A0ABV8YNP9_9ACTN</name>
<accession>A0ABV8YNP9</accession>
<evidence type="ECO:0000259" key="1">
    <source>
        <dbReference type="Pfam" id="PF09836"/>
    </source>
</evidence>
<evidence type="ECO:0000313" key="3">
    <source>
        <dbReference type="Proteomes" id="UP001596012"/>
    </source>
</evidence>
<evidence type="ECO:0000313" key="2">
    <source>
        <dbReference type="EMBL" id="MFC4465745.1"/>
    </source>
</evidence>
<feature type="domain" description="Putative DNA-binding" evidence="1">
    <location>
        <begin position="26"/>
        <end position="124"/>
    </location>
</feature>
<dbReference type="RefSeq" id="WP_386342017.1">
    <property type="nucleotide sequence ID" value="NZ_JBHSFG010000022.1"/>
</dbReference>